<gene>
    <name evidence="2" type="ORF">ATK36_3041</name>
</gene>
<organism evidence="2 3">
    <name type="scientific">Amycolatopsis sulphurea</name>
    <dbReference type="NCBI Taxonomy" id="76022"/>
    <lineage>
        <taxon>Bacteria</taxon>
        <taxon>Bacillati</taxon>
        <taxon>Actinomycetota</taxon>
        <taxon>Actinomycetes</taxon>
        <taxon>Pseudonocardiales</taxon>
        <taxon>Pseudonocardiaceae</taxon>
        <taxon>Amycolatopsis</taxon>
    </lineage>
</organism>
<dbReference type="RefSeq" id="WP_170069743.1">
    <property type="nucleotide sequence ID" value="NZ_JBIAKZ010000017.1"/>
</dbReference>
<comment type="caution">
    <text evidence="2">The sequence shown here is derived from an EMBL/GenBank/DDBJ whole genome shotgun (WGS) entry which is preliminary data.</text>
</comment>
<name>A0A2A9FAJ0_9PSEU</name>
<dbReference type="Proteomes" id="UP000243542">
    <property type="component" value="Unassembled WGS sequence"/>
</dbReference>
<evidence type="ECO:0000313" key="3">
    <source>
        <dbReference type="Proteomes" id="UP000243542"/>
    </source>
</evidence>
<reference evidence="2 3" key="1">
    <citation type="submission" date="2017-10" db="EMBL/GenBank/DDBJ databases">
        <title>Sequencing the genomes of 1000 actinobacteria strains.</title>
        <authorList>
            <person name="Klenk H.-P."/>
        </authorList>
    </citation>
    <scope>NUCLEOTIDE SEQUENCE [LARGE SCALE GENOMIC DNA]</scope>
    <source>
        <strain evidence="2 3">DSM 46092</strain>
    </source>
</reference>
<feature type="compositionally biased region" description="Basic and acidic residues" evidence="1">
    <location>
        <begin position="39"/>
        <end position="49"/>
    </location>
</feature>
<feature type="compositionally biased region" description="Basic and acidic residues" evidence="1">
    <location>
        <begin position="1"/>
        <end position="11"/>
    </location>
</feature>
<evidence type="ECO:0000313" key="2">
    <source>
        <dbReference type="EMBL" id="PFG47973.1"/>
    </source>
</evidence>
<evidence type="ECO:0000256" key="1">
    <source>
        <dbReference type="SAM" id="MobiDB-lite"/>
    </source>
</evidence>
<accession>A0A2A9FAJ0</accession>
<dbReference type="AlphaFoldDB" id="A0A2A9FAJ0"/>
<feature type="compositionally biased region" description="Pro residues" evidence="1">
    <location>
        <begin position="17"/>
        <end position="33"/>
    </location>
</feature>
<proteinExistence type="predicted"/>
<dbReference type="EMBL" id="PDJK01000002">
    <property type="protein sequence ID" value="PFG47973.1"/>
    <property type="molecule type" value="Genomic_DNA"/>
</dbReference>
<feature type="region of interest" description="Disordered" evidence="1">
    <location>
        <begin position="1"/>
        <end position="56"/>
    </location>
</feature>
<keyword evidence="3" id="KW-1185">Reference proteome</keyword>
<protein>
    <submittedName>
        <fullName evidence="2">Uncharacterized protein</fullName>
    </submittedName>
</protein>
<sequence length="56" mass="6085">MSIEEQEKTDPKVPAVPETPVPAPNPASTPDEPPFVQGREVHPDNHEPYDDPVAAN</sequence>